<dbReference type="STRING" id="1873176.BFN67_12205"/>
<evidence type="ECO:0000256" key="8">
    <source>
        <dbReference type="RuleBase" id="RU363032"/>
    </source>
</evidence>
<protein>
    <submittedName>
        <fullName evidence="10">ABC transporter permease</fullName>
    </submittedName>
</protein>
<evidence type="ECO:0000256" key="7">
    <source>
        <dbReference type="ARBA" id="ARBA00023136"/>
    </source>
</evidence>
<evidence type="ECO:0000256" key="3">
    <source>
        <dbReference type="ARBA" id="ARBA00022448"/>
    </source>
</evidence>
<dbReference type="InterPro" id="IPR000515">
    <property type="entry name" value="MetI-like"/>
</dbReference>
<comment type="similarity">
    <text evidence="2">Belongs to the binding-protein-dependent transport system permease family. HisMQ subfamily.</text>
</comment>
<reference evidence="10 11" key="1">
    <citation type="journal article" date="2016" name="Int. J. Syst. Evol. Microbiol.">
        <title>Pseudaminobacter manganicus sp. nov., isolated from sludge of a manganese mine.</title>
        <authorList>
            <person name="Li J."/>
            <person name="Huang J."/>
            <person name="Liao S."/>
            <person name="Wang G."/>
        </authorList>
    </citation>
    <scope>NUCLEOTIDE SEQUENCE [LARGE SCALE GENOMIC DNA]</scope>
    <source>
        <strain evidence="10 11">JH-7</strain>
    </source>
</reference>
<dbReference type="OrthoDB" id="7341446at2"/>
<keyword evidence="6 8" id="KW-1133">Transmembrane helix</keyword>
<sequence>MTYQFDFTDVFSAWPELAWGALHTLVLSGLAMAIGMVVAIAGALGKTSGPKPVRIAIDAYIELIRNTPFLIQIFMIFFGLPSLGIRLSSNTAALIALVVNVSAYAIEIIRAGIENIDKGQIEAGRALGLKPLQIFRLIVLKPAIQAIYPSLTSQFILLMLNSSVCSVIAATELTAAAGDIQSRTFRSFEVYFTITCMYFILSLIFWQAFGAIDRKFLRTPVKR</sequence>
<evidence type="ECO:0000256" key="5">
    <source>
        <dbReference type="ARBA" id="ARBA00022692"/>
    </source>
</evidence>
<dbReference type="InterPro" id="IPR043429">
    <property type="entry name" value="ArtM/GltK/GlnP/TcyL/YhdX-like"/>
</dbReference>
<keyword evidence="7 8" id="KW-0472">Membrane</keyword>
<dbReference type="Proteomes" id="UP000191905">
    <property type="component" value="Unassembled WGS sequence"/>
</dbReference>
<comment type="subcellular location">
    <subcellularLocation>
        <location evidence="1">Cell inner membrane</location>
        <topology evidence="1">Multi-pass membrane protein</topology>
    </subcellularLocation>
    <subcellularLocation>
        <location evidence="8">Cell membrane</location>
        <topology evidence="8">Multi-pass membrane protein</topology>
    </subcellularLocation>
</comment>
<feature type="transmembrane region" description="Helical" evidence="8">
    <location>
        <begin position="20"/>
        <end position="45"/>
    </location>
</feature>
<dbReference type="Pfam" id="PF00528">
    <property type="entry name" value="BPD_transp_1"/>
    <property type="match status" value="1"/>
</dbReference>
<evidence type="ECO:0000313" key="10">
    <source>
        <dbReference type="EMBL" id="OQM76940.1"/>
    </source>
</evidence>
<dbReference type="PANTHER" id="PTHR30614">
    <property type="entry name" value="MEMBRANE COMPONENT OF AMINO ACID ABC TRANSPORTER"/>
    <property type="match status" value="1"/>
</dbReference>
<gene>
    <name evidence="10" type="ORF">BFN67_12205</name>
</gene>
<evidence type="ECO:0000256" key="2">
    <source>
        <dbReference type="ARBA" id="ARBA00010072"/>
    </source>
</evidence>
<evidence type="ECO:0000313" key="11">
    <source>
        <dbReference type="Proteomes" id="UP000191905"/>
    </source>
</evidence>
<dbReference type="Gene3D" id="1.10.3720.10">
    <property type="entry name" value="MetI-like"/>
    <property type="match status" value="1"/>
</dbReference>
<dbReference type="CDD" id="cd06261">
    <property type="entry name" value="TM_PBP2"/>
    <property type="match status" value="1"/>
</dbReference>
<dbReference type="AlphaFoldDB" id="A0A1V8RUR5"/>
<dbReference type="RefSeq" id="WP_080918364.1">
    <property type="nucleotide sequence ID" value="NZ_MDET01000004.1"/>
</dbReference>
<feature type="transmembrane region" description="Helical" evidence="8">
    <location>
        <begin position="157"/>
        <end position="178"/>
    </location>
</feature>
<dbReference type="NCBIfam" id="TIGR01726">
    <property type="entry name" value="HEQRo_perm_3TM"/>
    <property type="match status" value="1"/>
</dbReference>
<dbReference type="InterPro" id="IPR010065">
    <property type="entry name" value="AA_ABC_transptr_permease_3TM"/>
</dbReference>
<accession>A0A1V8RUR5</accession>
<feature type="transmembrane region" description="Helical" evidence="8">
    <location>
        <begin position="91"/>
        <end position="113"/>
    </location>
</feature>
<feature type="transmembrane region" description="Helical" evidence="8">
    <location>
        <begin position="190"/>
        <end position="209"/>
    </location>
</feature>
<dbReference type="GO" id="GO:0006865">
    <property type="term" value="P:amino acid transport"/>
    <property type="evidence" value="ECO:0007669"/>
    <property type="project" value="TreeGrafter"/>
</dbReference>
<evidence type="ECO:0000256" key="1">
    <source>
        <dbReference type="ARBA" id="ARBA00004429"/>
    </source>
</evidence>
<feature type="transmembrane region" description="Helical" evidence="8">
    <location>
        <begin position="66"/>
        <end position="85"/>
    </location>
</feature>
<evidence type="ECO:0000256" key="4">
    <source>
        <dbReference type="ARBA" id="ARBA00022475"/>
    </source>
</evidence>
<evidence type="ECO:0000259" key="9">
    <source>
        <dbReference type="PROSITE" id="PS50928"/>
    </source>
</evidence>
<comment type="caution">
    <text evidence="10">The sequence shown here is derived from an EMBL/GenBank/DDBJ whole genome shotgun (WGS) entry which is preliminary data.</text>
</comment>
<dbReference type="GO" id="GO:0043190">
    <property type="term" value="C:ATP-binding cassette (ABC) transporter complex"/>
    <property type="evidence" value="ECO:0007669"/>
    <property type="project" value="InterPro"/>
</dbReference>
<evidence type="ECO:0000256" key="6">
    <source>
        <dbReference type="ARBA" id="ARBA00022989"/>
    </source>
</evidence>
<dbReference type="SUPFAM" id="SSF161098">
    <property type="entry name" value="MetI-like"/>
    <property type="match status" value="1"/>
</dbReference>
<keyword evidence="5 8" id="KW-0812">Transmembrane</keyword>
<keyword evidence="4" id="KW-1003">Cell membrane</keyword>
<dbReference type="InterPro" id="IPR035906">
    <property type="entry name" value="MetI-like_sf"/>
</dbReference>
<name>A0A1V8RUR5_9HYPH</name>
<dbReference type="PROSITE" id="PS50928">
    <property type="entry name" value="ABC_TM1"/>
    <property type="match status" value="1"/>
</dbReference>
<dbReference type="PANTHER" id="PTHR30614:SF35">
    <property type="entry name" value="ABC TRANSPORTER PERMEASE PROTEIN"/>
    <property type="match status" value="1"/>
</dbReference>
<dbReference type="GO" id="GO:0022857">
    <property type="term" value="F:transmembrane transporter activity"/>
    <property type="evidence" value="ECO:0007669"/>
    <property type="project" value="InterPro"/>
</dbReference>
<feature type="domain" description="ABC transmembrane type-1" evidence="9">
    <location>
        <begin position="21"/>
        <end position="209"/>
    </location>
</feature>
<keyword evidence="11" id="KW-1185">Reference proteome</keyword>
<dbReference type="EMBL" id="MDET01000004">
    <property type="protein sequence ID" value="OQM76940.1"/>
    <property type="molecule type" value="Genomic_DNA"/>
</dbReference>
<organism evidence="10 11">
    <name type="scientific">Manganibacter manganicus</name>
    <dbReference type="NCBI Taxonomy" id="1873176"/>
    <lineage>
        <taxon>Bacteria</taxon>
        <taxon>Pseudomonadati</taxon>
        <taxon>Pseudomonadota</taxon>
        <taxon>Alphaproteobacteria</taxon>
        <taxon>Hyphomicrobiales</taxon>
        <taxon>Phyllobacteriaceae</taxon>
        <taxon>Manganibacter</taxon>
    </lineage>
</organism>
<keyword evidence="3 8" id="KW-0813">Transport</keyword>
<proteinExistence type="inferred from homology"/>